<dbReference type="Proteomes" id="UP000824410">
    <property type="component" value="Unassembled WGS sequence"/>
</dbReference>
<dbReference type="RefSeq" id="WP_094962241.1">
    <property type="nucleotide sequence ID" value="NZ_CP139430.1"/>
</dbReference>
<organism evidence="2 3">
    <name type="scientific">Providencia rettgeri</name>
    <dbReference type="NCBI Taxonomy" id="587"/>
    <lineage>
        <taxon>Bacteria</taxon>
        <taxon>Pseudomonadati</taxon>
        <taxon>Pseudomonadota</taxon>
        <taxon>Gammaproteobacteria</taxon>
        <taxon>Enterobacterales</taxon>
        <taxon>Morganellaceae</taxon>
        <taxon>Providencia</taxon>
    </lineage>
</organism>
<dbReference type="EMBL" id="SHDO01000004">
    <property type="protein sequence ID" value="MBX6979357.1"/>
    <property type="molecule type" value="Genomic_DNA"/>
</dbReference>
<gene>
    <name evidence="2" type="ORF">CHI95_16450</name>
    <name evidence="1" type="ORF">EX242_03630</name>
</gene>
<sequence length="173" mass="19764">MSNAIDKQISAANLNAFGWQLGDHIHSTPFTSHVFYLRDYRDNQVHLVTIGQQDFNSARTNLDVPIGAHVEAIAQLIKKSNKKALSKKHAGALSFALVNYIKNTGAYRQWLTLISPGERMHAVMNIYSQKNGLVRLRPFIIRHEELMLTPNDVMQSTEQIFEMDNARNPEWFN</sequence>
<reference evidence="1" key="2">
    <citation type="submission" date="2019-02" db="EMBL/GenBank/DDBJ databases">
        <title>Genomic characterization of isolates from hospital effluents in KZN, South Africa.</title>
        <authorList>
            <person name="Ntshobeni N."/>
            <person name="Allam M."/>
            <person name="Ismail A."/>
            <person name="Amoako D."/>
            <person name="Essack S."/>
            <person name="Chenia H."/>
        </authorList>
    </citation>
    <scope>NUCLEOTIDE SEQUENCE</scope>
    <source>
        <strain evidence="1">AFE97_S1</strain>
    </source>
</reference>
<protein>
    <submittedName>
        <fullName evidence="2">Uncharacterized protein</fullName>
    </submittedName>
</protein>
<accession>A0A264VQ66</accession>
<proteinExistence type="predicted"/>
<reference evidence="2 3" key="1">
    <citation type="submission" date="2017-07" db="EMBL/GenBank/DDBJ databases">
        <title>blaIMP-27 on transferable plasmids in Proteus mirabilis and Providencia rettgeri.</title>
        <authorList>
            <person name="Potter R."/>
        </authorList>
    </citation>
    <scope>NUCLEOTIDE SEQUENCE [LARGE SCALE GENOMIC DNA]</scope>
    <source>
        <strain evidence="2 3">PR1</strain>
    </source>
</reference>
<evidence type="ECO:0000313" key="2">
    <source>
        <dbReference type="EMBL" id="OZS73500.1"/>
    </source>
</evidence>
<dbReference type="EMBL" id="NOWC01000021">
    <property type="protein sequence ID" value="OZS73500.1"/>
    <property type="molecule type" value="Genomic_DNA"/>
</dbReference>
<evidence type="ECO:0000313" key="3">
    <source>
        <dbReference type="Proteomes" id="UP000216001"/>
    </source>
</evidence>
<dbReference type="AlphaFoldDB" id="A0A264VQ66"/>
<dbReference type="Proteomes" id="UP000216001">
    <property type="component" value="Unassembled WGS sequence"/>
</dbReference>
<name>A0A264VQ66_PRORE</name>
<evidence type="ECO:0000313" key="1">
    <source>
        <dbReference type="EMBL" id="MBX6979357.1"/>
    </source>
</evidence>
<comment type="caution">
    <text evidence="2">The sequence shown here is derived from an EMBL/GenBank/DDBJ whole genome shotgun (WGS) entry which is preliminary data.</text>
</comment>